<sequence length="108" mass="12460">MTRITLLYGRNNYMVLSYTVLRWRALCTEYSLHVATNRGFMYLCIELFFDSQIIICSDMLTSHYNFTKVGVILLDLDSCRCGVDINFSMVSSPTSYLDLLILPQSFDS</sequence>
<accession>A0ACB9GHR9</accession>
<reference evidence="1 2" key="2">
    <citation type="journal article" date="2022" name="Mol. Ecol. Resour.">
        <title>The genomes of chicory, endive, great burdock and yacon provide insights into Asteraceae paleo-polyploidization history and plant inulin production.</title>
        <authorList>
            <person name="Fan W."/>
            <person name="Wang S."/>
            <person name="Wang H."/>
            <person name="Wang A."/>
            <person name="Jiang F."/>
            <person name="Liu H."/>
            <person name="Zhao H."/>
            <person name="Xu D."/>
            <person name="Zhang Y."/>
        </authorList>
    </citation>
    <scope>NUCLEOTIDE SEQUENCE [LARGE SCALE GENOMIC DNA]</scope>
    <source>
        <strain evidence="2">cv. Punajuju</strain>
        <tissue evidence="1">Leaves</tissue>
    </source>
</reference>
<proteinExistence type="predicted"/>
<name>A0ACB9GHR9_CICIN</name>
<reference evidence="2" key="1">
    <citation type="journal article" date="2022" name="Mol. Ecol. Resour.">
        <title>The genomes of chicory, endive, great burdock and yacon provide insights into Asteraceae palaeo-polyploidization history and plant inulin production.</title>
        <authorList>
            <person name="Fan W."/>
            <person name="Wang S."/>
            <person name="Wang H."/>
            <person name="Wang A."/>
            <person name="Jiang F."/>
            <person name="Liu H."/>
            <person name="Zhao H."/>
            <person name="Xu D."/>
            <person name="Zhang Y."/>
        </authorList>
    </citation>
    <scope>NUCLEOTIDE SEQUENCE [LARGE SCALE GENOMIC DNA]</scope>
    <source>
        <strain evidence="2">cv. Punajuju</strain>
    </source>
</reference>
<dbReference type="EMBL" id="CM042010">
    <property type="protein sequence ID" value="KAI3782985.1"/>
    <property type="molecule type" value="Genomic_DNA"/>
</dbReference>
<protein>
    <submittedName>
        <fullName evidence="1">Uncharacterized protein</fullName>
    </submittedName>
</protein>
<organism evidence="1 2">
    <name type="scientific">Cichorium intybus</name>
    <name type="common">Chicory</name>
    <dbReference type="NCBI Taxonomy" id="13427"/>
    <lineage>
        <taxon>Eukaryota</taxon>
        <taxon>Viridiplantae</taxon>
        <taxon>Streptophyta</taxon>
        <taxon>Embryophyta</taxon>
        <taxon>Tracheophyta</taxon>
        <taxon>Spermatophyta</taxon>
        <taxon>Magnoliopsida</taxon>
        <taxon>eudicotyledons</taxon>
        <taxon>Gunneridae</taxon>
        <taxon>Pentapetalae</taxon>
        <taxon>asterids</taxon>
        <taxon>campanulids</taxon>
        <taxon>Asterales</taxon>
        <taxon>Asteraceae</taxon>
        <taxon>Cichorioideae</taxon>
        <taxon>Cichorieae</taxon>
        <taxon>Cichoriinae</taxon>
        <taxon>Cichorium</taxon>
    </lineage>
</organism>
<comment type="caution">
    <text evidence="1">The sequence shown here is derived from an EMBL/GenBank/DDBJ whole genome shotgun (WGS) entry which is preliminary data.</text>
</comment>
<dbReference type="Proteomes" id="UP001055811">
    <property type="component" value="Linkage Group LG02"/>
</dbReference>
<gene>
    <name evidence="1" type="ORF">L2E82_13046</name>
</gene>
<keyword evidence="2" id="KW-1185">Reference proteome</keyword>
<evidence type="ECO:0000313" key="1">
    <source>
        <dbReference type="EMBL" id="KAI3782985.1"/>
    </source>
</evidence>
<evidence type="ECO:0000313" key="2">
    <source>
        <dbReference type="Proteomes" id="UP001055811"/>
    </source>
</evidence>